<protein>
    <recommendedName>
        <fullName evidence="2">Sulfatase-modifying factor enzyme-like domain-containing protein</fullName>
    </recommendedName>
</protein>
<dbReference type="InterPro" id="IPR051043">
    <property type="entry name" value="Sulfatase_Mod_Factor_Kinase"/>
</dbReference>
<proteinExistence type="predicted"/>
<dbReference type="PANTHER" id="PTHR23150:SF19">
    <property type="entry name" value="FORMYLGLYCINE-GENERATING ENZYME"/>
    <property type="match status" value="1"/>
</dbReference>
<keyword evidence="1" id="KW-0472">Membrane</keyword>
<evidence type="ECO:0000313" key="3">
    <source>
        <dbReference type="EMBL" id="AUX26983.1"/>
    </source>
</evidence>
<reference evidence="3 4" key="1">
    <citation type="submission" date="2015-09" db="EMBL/GenBank/DDBJ databases">
        <title>Sorangium comparison.</title>
        <authorList>
            <person name="Zaburannyi N."/>
            <person name="Bunk B."/>
            <person name="Overmann J."/>
            <person name="Mueller R."/>
        </authorList>
    </citation>
    <scope>NUCLEOTIDE SEQUENCE [LARGE SCALE GENOMIC DNA]</scope>
    <source>
        <strain evidence="3 4">So ceGT47</strain>
    </source>
</reference>
<keyword evidence="1" id="KW-0812">Transmembrane</keyword>
<evidence type="ECO:0000259" key="2">
    <source>
        <dbReference type="Pfam" id="PF03781"/>
    </source>
</evidence>
<feature type="transmembrane region" description="Helical" evidence="1">
    <location>
        <begin position="12"/>
        <end position="32"/>
    </location>
</feature>
<evidence type="ECO:0000256" key="1">
    <source>
        <dbReference type="SAM" id="Phobius"/>
    </source>
</evidence>
<dbReference type="PANTHER" id="PTHR23150">
    <property type="entry name" value="SULFATASE MODIFYING FACTOR 1, 2"/>
    <property type="match status" value="1"/>
</dbReference>
<dbReference type="Gene3D" id="3.90.1580.10">
    <property type="entry name" value="paralog of FGE (formylglycine-generating enzyme)"/>
    <property type="match status" value="1"/>
</dbReference>
<dbReference type="EMBL" id="CP012670">
    <property type="protein sequence ID" value="AUX26983.1"/>
    <property type="molecule type" value="Genomic_DNA"/>
</dbReference>
<dbReference type="SUPFAM" id="SSF56436">
    <property type="entry name" value="C-type lectin-like"/>
    <property type="match status" value="1"/>
</dbReference>
<dbReference type="Proteomes" id="UP000295781">
    <property type="component" value="Chromosome"/>
</dbReference>
<dbReference type="InterPro" id="IPR005532">
    <property type="entry name" value="SUMF_dom"/>
</dbReference>
<dbReference type="AlphaFoldDB" id="A0A4P2QCX5"/>
<gene>
    <name evidence="3" type="ORF">SOCEGT47_075550</name>
</gene>
<dbReference type="RefSeq" id="WP_242515574.1">
    <property type="nucleotide sequence ID" value="NZ_CP012670.1"/>
</dbReference>
<dbReference type="Pfam" id="PF03781">
    <property type="entry name" value="FGE-sulfatase"/>
    <property type="match status" value="1"/>
</dbReference>
<accession>A0A4P2QCX5</accession>
<name>A0A4P2QCX5_SORCE</name>
<dbReference type="GO" id="GO:0120147">
    <property type="term" value="F:formylglycine-generating oxidase activity"/>
    <property type="evidence" value="ECO:0007669"/>
    <property type="project" value="TreeGrafter"/>
</dbReference>
<dbReference type="InterPro" id="IPR016187">
    <property type="entry name" value="CTDL_fold"/>
</dbReference>
<organism evidence="3 4">
    <name type="scientific">Sorangium cellulosum</name>
    <name type="common">Polyangium cellulosum</name>
    <dbReference type="NCBI Taxonomy" id="56"/>
    <lineage>
        <taxon>Bacteria</taxon>
        <taxon>Pseudomonadati</taxon>
        <taxon>Myxococcota</taxon>
        <taxon>Polyangia</taxon>
        <taxon>Polyangiales</taxon>
        <taxon>Polyangiaceae</taxon>
        <taxon>Sorangium</taxon>
    </lineage>
</organism>
<keyword evidence="1" id="KW-1133">Transmembrane helix</keyword>
<dbReference type="InterPro" id="IPR042095">
    <property type="entry name" value="SUMF_sf"/>
</dbReference>
<feature type="domain" description="Sulfatase-modifying factor enzyme-like" evidence="2">
    <location>
        <begin position="89"/>
        <end position="295"/>
    </location>
</feature>
<evidence type="ECO:0000313" key="4">
    <source>
        <dbReference type="Proteomes" id="UP000295781"/>
    </source>
</evidence>
<sequence length="298" mass="30086">MGAGSILGSPPVWKAALAASAALLIGGVVVLARERAGPPARCAPGMVALGPRCCGEGQRLEAGRCAGAPRRCAAGLAPTPAGCTAPSVTVRIAAGTLRLGPSDWEAQGLVDPRAVFVPAFSLDAFEVTEARYAACVAAAACAPLPLRGEPGLPVTGITLGEAARYCAFVGGALPSRDQLAFAAAGPSSRRYPWGDTGAVCRRAAFGLRAGPCGWGATGPELAGSHPDGAAIHPDGRLFDLAGNVAEWAAPERTGQRTSGIHGGSWSDGAAAALRAWNRRIVPDSTRATDLGFRCAYAP</sequence>